<gene>
    <name evidence="1" type="ORF">IMSHALPRED_006766</name>
</gene>
<sequence length="312" mass="35524">MPSKQPASALCVTQTQTEATRPFSTTPTHLGTLSILPRELRDQIYSYICSDDYYYVHHSGKWVTQTDFRSTHLALTMRNLSSVIRQEYLSQVIFHISDHPGELDGRRLWVPSKKDWPRNSIPFIDLIQKVESSLTFYLVRQLNDSAHVVDDCKVNEQFSNMRAEPVSFFAGTDILRQTCVITLYGCTSKTGLILRSPFFRAIRHLTGFKRVTLKLLSDRSTWSQEKREIYLGREPPRTGYAAGLRAFAETMSSVLEPSLGPSVISDISPRWSLDIWKITFHPRDYISEKNTEAKSAVQVEELAAVLSTVGKD</sequence>
<comment type="caution">
    <text evidence="1">The sequence shown here is derived from an EMBL/GenBank/DDBJ whole genome shotgun (WGS) entry which is preliminary data.</text>
</comment>
<dbReference type="OrthoDB" id="10550764at2759"/>
<evidence type="ECO:0000313" key="2">
    <source>
        <dbReference type="Proteomes" id="UP000664534"/>
    </source>
</evidence>
<organism evidence="1 2">
    <name type="scientific">Imshaugia aleurites</name>
    <dbReference type="NCBI Taxonomy" id="172621"/>
    <lineage>
        <taxon>Eukaryota</taxon>
        <taxon>Fungi</taxon>
        <taxon>Dikarya</taxon>
        <taxon>Ascomycota</taxon>
        <taxon>Pezizomycotina</taxon>
        <taxon>Lecanoromycetes</taxon>
        <taxon>OSLEUM clade</taxon>
        <taxon>Lecanoromycetidae</taxon>
        <taxon>Lecanorales</taxon>
        <taxon>Lecanorineae</taxon>
        <taxon>Parmeliaceae</taxon>
        <taxon>Imshaugia</taxon>
    </lineage>
</organism>
<dbReference type="Proteomes" id="UP000664534">
    <property type="component" value="Unassembled WGS sequence"/>
</dbReference>
<protein>
    <submittedName>
        <fullName evidence="1">Uncharacterized protein</fullName>
    </submittedName>
</protein>
<name>A0A8H3ILW0_9LECA</name>
<evidence type="ECO:0000313" key="1">
    <source>
        <dbReference type="EMBL" id="CAF9925720.1"/>
    </source>
</evidence>
<keyword evidence="2" id="KW-1185">Reference proteome</keyword>
<proteinExistence type="predicted"/>
<reference evidence="1" key="1">
    <citation type="submission" date="2021-03" db="EMBL/GenBank/DDBJ databases">
        <authorList>
            <person name="Tagirdzhanova G."/>
        </authorList>
    </citation>
    <scope>NUCLEOTIDE SEQUENCE</scope>
</reference>
<dbReference type="EMBL" id="CAJPDT010000040">
    <property type="protein sequence ID" value="CAF9925720.1"/>
    <property type="molecule type" value="Genomic_DNA"/>
</dbReference>
<dbReference type="AlphaFoldDB" id="A0A8H3ILW0"/>
<accession>A0A8H3ILW0</accession>